<name>A0A0B6ZJ88_9EUPU</name>
<proteinExistence type="predicted"/>
<organism evidence="1">
    <name type="scientific">Arion vulgaris</name>
    <dbReference type="NCBI Taxonomy" id="1028688"/>
    <lineage>
        <taxon>Eukaryota</taxon>
        <taxon>Metazoa</taxon>
        <taxon>Spiralia</taxon>
        <taxon>Lophotrochozoa</taxon>
        <taxon>Mollusca</taxon>
        <taxon>Gastropoda</taxon>
        <taxon>Heterobranchia</taxon>
        <taxon>Euthyneura</taxon>
        <taxon>Panpulmonata</taxon>
        <taxon>Eupulmonata</taxon>
        <taxon>Stylommatophora</taxon>
        <taxon>Helicina</taxon>
        <taxon>Arionoidea</taxon>
        <taxon>Arionidae</taxon>
        <taxon>Arion</taxon>
    </lineage>
</organism>
<evidence type="ECO:0000313" key="1">
    <source>
        <dbReference type="EMBL" id="CEK68583.1"/>
    </source>
</evidence>
<accession>A0A0B6ZJ88</accession>
<dbReference type="EMBL" id="HACG01021718">
    <property type="protein sequence ID" value="CEK68583.1"/>
    <property type="molecule type" value="Transcribed_RNA"/>
</dbReference>
<sequence>MMSEVKSETPTNGMSNNVLVGAATAAGAKKLKGVKVSCGELRKYLYAVEIYRRASMLRKG</sequence>
<feature type="non-terminal residue" evidence="1">
    <location>
        <position position="60"/>
    </location>
</feature>
<reference evidence="1" key="1">
    <citation type="submission" date="2014-12" db="EMBL/GenBank/DDBJ databases">
        <title>Insight into the proteome of Arion vulgaris.</title>
        <authorList>
            <person name="Aradska J."/>
            <person name="Bulat T."/>
            <person name="Smidak R."/>
            <person name="Sarate P."/>
            <person name="Gangsoo J."/>
            <person name="Sialana F."/>
            <person name="Bilban M."/>
            <person name="Lubec G."/>
        </authorList>
    </citation>
    <scope>NUCLEOTIDE SEQUENCE</scope>
    <source>
        <tissue evidence="1">Skin</tissue>
    </source>
</reference>
<gene>
    <name evidence="1" type="primary">ORF66857</name>
</gene>
<dbReference type="AlphaFoldDB" id="A0A0B6ZJ88"/>
<protein>
    <submittedName>
        <fullName evidence="1">Uncharacterized protein</fullName>
    </submittedName>
</protein>